<dbReference type="Proteomes" id="UP001497383">
    <property type="component" value="Chromosome 7"/>
</dbReference>
<keyword evidence="1 3" id="KW-0547">Nucleotide-binding</keyword>
<keyword evidence="7" id="KW-1185">Reference proteome</keyword>
<dbReference type="Gene3D" id="3.30.200.20">
    <property type="entry name" value="Phosphorylase Kinase, domain 1"/>
    <property type="match status" value="1"/>
</dbReference>
<sequence length="643" mass="71730">MSGLRIQVPRGSDNNKDDDDGNGNGNDDPSEVHYDEPVPHRTVRSLNGILGEPVLLQHRFTNSPSSSPGSNGSTFMPPVSPISAQFDRIAQLPTPVLKNGSFSNYSHAQYAMHSPPRRRQTGTGTDSTTIASAASGRIVSDYKPIARVRSLNFPKRINSNPAQVSSSSSSSLQQQPQPPPPPPQQQQQQQEKPQNTPSASSTICSLDSNRAKQEREQEQEQEQGREQQPSSQQQTIESPITPNTSPTLPQLSKFSESSFYSKRFGITFSFVREIGQGNFSKVVLAKSFDDEVAIKIITIPESKSQIPNFKSFIKRELNILYHVSYHPCITSLIDYDITLNISSSEIECETLPSEESEPTQPPPPPPGAQENSEIGDTANGGADQLIFMNYCHGGNLLNFLLQHNQSVNIQNLGYWIYLKRVACELILTTAFLHEQNIIHRDIKLENILLLYTAEEVDQIFACNQTMETPFINLSDFGLSKKLDSPEQLLQTRCGSQDYISPEILMGLSYDGRLTDTWAVGVLIYCMLENKLPFDVNSNSAPNSKSPSGISPSVLKRRRSKKTSTAHRIAMIDWGWLDVHDQISSQDIDAGIREIFQQLKLFVDMVLVRKDRRPNVGEIIKMPEFRWITECVPAPIVSFATWTP</sequence>
<feature type="compositionally biased region" description="Polar residues" evidence="4">
    <location>
        <begin position="199"/>
        <end position="208"/>
    </location>
</feature>
<dbReference type="InterPro" id="IPR008271">
    <property type="entry name" value="Ser/Thr_kinase_AS"/>
</dbReference>
<feature type="region of interest" description="Disordered" evidence="4">
    <location>
        <begin position="349"/>
        <end position="375"/>
    </location>
</feature>
<evidence type="ECO:0000256" key="4">
    <source>
        <dbReference type="SAM" id="MobiDB-lite"/>
    </source>
</evidence>
<feature type="domain" description="Protein kinase" evidence="5">
    <location>
        <begin position="268"/>
        <end position="624"/>
    </location>
</feature>
<feature type="binding site" evidence="3">
    <location>
        <position position="295"/>
    </location>
    <ligand>
        <name>ATP</name>
        <dbReference type="ChEBI" id="CHEBI:30616"/>
    </ligand>
</feature>
<dbReference type="Gene3D" id="1.10.510.10">
    <property type="entry name" value="Transferase(Phosphotransferase) domain 1"/>
    <property type="match status" value="1"/>
</dbReference>
<dbReference type="InterPro" id="IPR000719">
    <property type="entry name" value="Prot_kinase_dom"/>
</dbReference>
<evidence type="ECO:0000256" key="1">
    <source>
        <dbReference type="ARBA" id="ARBA00022741"/>
    </source>
</evidence>
<dbReference type="Pfam" id="PF00069">
    <property type="entry name" value="Pkinase"/>
    <property type="match status" value="1"/>
</dbReference>
<dbReference type="EMBL" id="OZ022411">
    <property type="protein sequence ID" value="CAK9441782.1"/>
    <property type="molecule type" value="Genomic_DNA"/>
</dbReference>
<feature type="compositionally biased region" description="Low complexity" evidence="4">
    <location>
        <begin position="537"/>
        <end position="547"/>
    </location>
</feature>
<feature type="region of interest" description="Disordered" evidence="4">
    <location>
        <begin position="537"/>
        <end position="561"/>
    </location>
</feature>
<feature type="region of interest" description="Disordered" evidence="4">
    <location>
        <begin position="153"/>
        <end position="250"/>
    </location>
</feature>
<accession>A0ABP0ZTG2</accession>
<feature type="compositionally biased region" description="Low complexity" evidence="4">
    <location>
        <begin position="161"/>
        <end position="175"/>
    </location>
</feature>
<dbReference type="PROSITE" id="PS00107">
    <property type="entry name" value="PROTEIN_KINASE_ATP"/>
    <property type="match status" value="1"/>
</dbReference>
<dbReference type="GeneID" id="92210846"/>
<feature type="region of interest" description="Disordered" evidence="4">
    <location>
        <begin position="1"/>
        <end position="46"/>
    </location>
</feature>
<dbReference type="SUPFAM" id="SSF56112">
    <property type="entry name" value="Protein kinase-like (PK-like)"/>
    <property type="match status" value="1"/>
</dbReference>
<proteinExistence type="predicted"/>
<feature type="compositionally biased region" description="Low complexity" evidence="4">
    <location>
        <begin position="60"/>
        <end position="75"/>
    </location>
</feature>
<dbReference type="SMART" id="SM00220">
    <property type="entry name" value="S_TKc"/>
    <property type="match status" value="1"/>
</dbReference>
<reference evidence="6 7" key="1">
    <citation type="submission" date="2024-03" db="EMBL/GenBank/DDBJ databases">
        <authorList>
            <person name="Brejova B."/>
        </authorList>
    </citation>
    <scope>NUCLEOTIDE SEQUENCE [LARGE SCALE GENOMIC DNA]</scope>
    <source>
        <strain evidence="6 7">CBS 14171</strain>
    </source>
</reference>
<evidence type="ECO:0000313" key="7">
    <source>
        <dbReference type="Proteomes" id="UP001497383"/>
    </source>
</evidence>
<protein>
    <recommendedName>
        <fullName evidence="5">Protein kinase domain-containing protein</fullName>
    </recommendedName>
</protein>
<feature type="region of interest" description="Disordered" evidence="4">
    <location>
        <begin position="59"/>
        <end position="79"/>
    </location>
</feature>
<dbReference type="InterPro" id="IPR017441">
    <property type="entry name" value="Protein_kinase_ATP_BS"/>
</dbReference>
<name>A0ABP0ZTG2_9ASCO</name>
<feature type="compositionally biased region" description="Basic and acidic residues" evidence="4">
    <location>
        <begin position="209"/>
        <end position="225"/>
    </location>
</feature>
<dbReference type="PROSITE" id="PS50011">
    <property type="entry name" value="PROTEIN_KINASE_DOM"/>
    <property type="match status" value="1"/>
</dbReference>
<feature type="compositionally biased region" description="Low complexity" evidence="4">
    <location>
        <begin position="185"/>
        <end position="198"/>
    </location>
</feature>
<feature type="region of interest" description="Disordered" evidence="4">
    <location>
        <begin position="110"/>
        <end position="132"/>
    </location>
</feature>
<evidence type="ECO:0000313" key="6">
    <source>
        <dbReference type="EMBL" id="CAK9441782.1"/>
    </source>
</evidence>
<organism evidence="6 7">
    <name type="scientific">Lodderomyces beijingensis</name>
    <dbReference type="NCBI Taxonomy" id="1775926"/>
    <lineage>
        <taxon>Eukaryota</taxon>
        <taxon>Fungi</taxon>
        <taxon>Dikarya</taxon>
        <taxon>Ascomycota</taxon>
        <taxon>Saccharomycotina</taxon>
        <taxon>Pichiomycetes</taxon>
        <taxon>Debaryomycetaceae</taxon>
        <taxon>Candida/Lodderomyces clade</taxon>
        <taxon>Lodderomyces</taxon>
    </lineage>
</organism>
<dbReference type="PANTHER" id="PTHR24348">
    <property type="entry name" value="SERINE/THREONINE-PROTEIN KINASE UNC-51-RELATED"/>
    <property type="match status" value="1"/>
</dbReference>
<evidence type="ECO:0000259" key="5">
    <source>
        <dbReference type="PROSITE" id="PS50011"/>
    </source>
</evidence>
<dbReference type="PROSITE" id="PS00108">
    <property type="entry name" value="PROTEIN_KINASE_ST"/>
    <property type="match status" value="1"/>
</dbReference>
<feature type="compositionally biased region" description="Polar residues" evidence="4">
    <location>
        <begin position="235"/>
        <end position="250"/>
    </location>
</feature>
<evidence type="ECO:0000256" key="3">
    <source>
        <dbReference type="PROSITE-ProRule" id="PRU10141"/>
    </source>
</evidence>
<gene>
    <name evidence="6" type="ORF">LODBEIA_P56500</name>
</gene>
<dbReference type="InterPro" id="IPR011009">
    <property type="entry name" value="Kinase-like_dom_sf"/>
</dbReference>
<evidence type="ECO:0000256" key="2">
    <source>
        <dbReference type="ARBA" id="ARBA00022840"/>
    </source>
</evidence>
<dbReference type="InterPro" id="IPR045269">
    <property type="entry name" value="Atg1-like"/>
</dbReference>
<feature type="compositionally biased region" description="Polar residues" evidence="4">
    <location>
        <begin position="121"/>
        <end position="132"/>
    </location>
</feature>
<dbReference type="RefSeq" id="XP_066832588.1">
    <property type="nucleotide sequence ID" value="XM_066976006.1"/>
</dbReference>
<keyword evidence="2 3" id="KW-0067">ATP-binding</keyword>
<feature type="compositionally biased region" description="Basic and acidic residues" evidence="4">
    <location>
        <begin position="30"/>
        <end position="39"/>
    </location>
</feature>